<dbReference type="EMBL" id="MT141356">
    <property type="protein sequence ID" value="QJA59139.1"/>
    <property type="molecule type" value="Genomic_DNA"/>
</dbReference>
<evidence type="ECO:0000313" key="2">
    <source>
        <dbReference type="EMBL" id="QJA59139.1"/>
    </source>
</evidence>
<feature type="compositionally biased region" description="Basic and acidic residues" evidence="1">
    <location>
        <begin position="1"/>
        <end position="16"/>
    </location>
</feature>
<dbReference type="Pfam" id="PF23899">
    <property type="entry name" value="SU10_portal"/>
    <property type="match status" value="1"/>
</dbReference>
<organism evidence="2">
    <name type="scientific">viral metagenome</name>
    <dbReference type="NCBI Taxonomy" id="1070528"/>
    <lineage>
        <taxon>unclassified sequences</taxon>
        <taxon>metagenomes</taxon>
        <taxon>organismal metagenomes</taxon>
    </lineage>
</organism>
<feature type="region of interest" description="Disordered" evidence="1">
    <location>
        <begin position="1"/>
        <end position="25"/>
    </location>
</feature>
<accession>A0A6M3INP7</accession>
<sequence length="724" mass="83380">MPRVKVVAEETKKKPEVNNSDSDDTLLKHIDSLMEESSSQTSNWSSNQEKWQKLRMRIKKVKTFPFPNCSNIRIPTAEIKIRKLKAALYNVIFGIRPVVNVAPSPSGNMGTARKIEKFLDHLIMDVIKLHKKAIIAIDQELEKGFFLLKPYWNTQIINRVEEFKLDDISLQEATQLFSAQTSPEQVKQAIIEKLEVDMSEKVAEENGVEIDRIVKEVLSGKDKVKINLQDVICDYPDVALADPERIYVPSDAGVDPQELQFIVHEFFLPLNQVKKNSETKGWSKLSVEDIEDMKDVDIDTDTDTQKNTREGIERLNNPSNLVMIWEFYGYYDLNDDGVDEKCVITIAPDFNKVLRKITIPFDSTKYPFVKLAYEYTSDRWFSHRGIPEILEDIIKEIDTQHMQKIDNQTIRNAPMFTYRAGMVNPNLVKFIPGQGIPVQGMNPLNDSLAVLNNTNPNAEFSYEREQMSLQAQVEELIGQVDFTLQSMINKRQPRTFGEVQMQQQNMQSVFSLDASMHTEAFSDLFTWIWDLWCQYGNDEYEFAYFGKQGWEKIRLTREEVQGHYKVTVRGNDQNTNPQVRLQKAQMVMMAVQNPIALQTGVVKPWHLAEAYDLLFKELDLPDAQRLHEDPQQLLQQAQQAMQQPQPLPIKLQLKDMEDGEKAQVLQRAGIQPDMKGRELKSRAIIQEKSIEQEKEKVGNLREIVSMISDLEEKEEEPSGESGTD</sequence>
<dbReference type="AlphaFoldDB" id="A0A6M3INP7"/>
<proteinExistence type="predicted"/>
<reference evidence="2" key="1">
    <citation type="submission" date="2020-03" db="EMBL/GenBank/DDBJ databases">
        <title>The deep terrestrial virosphere.</title>
        <authorList>
            <person name="Holmfeldt K."/>
            <person name="Nilsson E."/>
            <person name="Simone D."/>
            <person name="Lopez-Fernandez M."/>
            <person name="Wu X."/>
            <person name="de Brujin I."/>
            <person name="Lundin D."/>
            <person name="Andersson A."/>
            <person name="Bertilsson S."/>
            <person name="Dopson M."/>
        </authorList>
    </citation>
    <scope>NUCLEOTIDE SEQUENCE</scope>
    <source>
        <strain evidence="2">MM415B01340</strain>
    </source>
</reference>
<dbReference type="InterPro" id="IPR056909">
    <property type="entry name" value="SU10_portal"/>
</dbReference>
<evidence type="ECO:0000256" key="1">
    <source>
        <dbReference type="SAM" id="MobiDB-lite"/>
    </source>
</evidence>
<protein>
    <submittedName>
        <fullName evidence="2">Putative portal protein</fullName>
    </submittedName>
</protein>
<name>A0A6M3INP7_9ZZZZ</name>
<gene>
    <name evidence="2" type="ORF">MM415B01340_0004</name>
</gene>